<comment type="subcellular location">
    <subcellularLocation>
        <location evidence="1">Cytoplasm</location>
    </subcellularLocation>
</comment>
<feature type="domain" description="TROVE" evidence="7">
    <location>
        <begin position="52"/>
        <end position="444"/>
    </location>
</feature>
<keyword evidence="3" id="KW-0963">Cytoplasm</keyword>
<evidence type="ECO:0000256" key="5">
    <source>
        <dbReference type="ARBA" id="ARBA00022884"/>
    </source>
</evidence>
<evidence type="ECO:0000256" key="1">
    <source>
        <dbReference type="ARBA" id="ARBA00004496"/>
    </source>
</evidence>
<dbReference type="Proteomes" id="UP000035642">
    <property type="component" value="Unassembled WGS sequence"/>
</dbReference>
<organism evidence="8 9">
    <name type="scientific">Angiostrongylus cantonensis</name>
    <name type="common">Rat lungworm</name>
    <dbReference type="NCBI Taxonomy" id="6313"/>
    <lineage>
        <taxon>Eukaryota</taxon>
        <taxon>Metazoa</taxon>
        <taxon>Ecdysozoa</taxon>
        <taxon>Nematoda</taxon>
        <taxon>Chromadorea</taxon>
        <taxon>Rhabditida</taxon>
        <taxon>Rhabditina</taxon>
        <taxon>Rhabditomorpha</taxon>
        <taxon>Strongyloidea</taxon>
        <taxon>Metastrongylidae</taxon>
        <taxon>Angiostrongylus</taxon>
    </lineage>
</organism>
<keyword evidence="4" id="KW-0479">Metal-binding</keyword>
<evidence type="ECO:0000256" key="2">
    <source>
        <dbReference type="ARBA" id="ARBA00007814"/>
    </source>
</evidence>
<reference evidence="9" key="2">
    <citation type="submission" date="2017-02" db="UniProtKB">
        <authorList>
            <consortium name="WormBaseParasite"/>
        </authorList>
    </citation>
    <scope>IDENTIFICATION</scope>
</reference>
<dbReference type="PANTHER" id="PTHR14202">
    <property type="entry name" value="60 KDA RIBONUCLEOPROTEIN SSA/RO"/>
    <property type="match status" value="1"/>
</dbReference>
<dbReference type="PROSITE" id="PS50988">
    <property type="entry name" value="TROVE"/>
    <property type="match status" value="1"/>
</dbReference>
<dbReference type="STRING" id="6313.A0A0K0DL98"/>
<dbReference type="GO" id="GO:0005737">
    <property type="term" value="C:cytoplasm"/>
    <property type="evidence" value="ECO:0007669"/>
    <property type="project" value="UniProtKB-SubCell"/>
</dbReference>
<sequence length="581" mass="64975">MSDEADFPMTGEGDIKISDSFIRSLQECEELCRSLCISESCSQMMKTKEDGVRSTAGGFVLAVGDETTIRRFIILGTSSGTYYSREKQLTMDNVNALINIIERGRGSLILKEIHEVSRAGRNPKQDPLLFALALCARYNVCDTIRKLSRNKEALERGHVAAAKLKYLRELHKSAFEIVNDVCRIPAHLFTFVKYCEMVSQSTQLESGKKSTGWGRLMRGAIQRWYASKSPGQLAMHLTKYPQRDGWSHRDLFRLAHPKLKVSIFSPTILEYKQLYHFAVKDVEQPTKKYRAVQMDTELNSRALDLVEAVMALKNEKDEAKVVAAIKKHRLVREQIPADMLSSVAVWQALLDGMPMTAMIRNLGKMQSIGVLTDSFRASVIARLTSEEELKRAKIHPVHVLMAKTAYESGHGGIGELSWKANEEINGALEVAFYKSFINAPPTNKRYCFAFGRLWKSISGAVLSCQCASASVALSLVSMKNEKIYGATDCALPMLWAKENNKKFDVFVVYKDNEISFRDVHPYQALRDYRESSGIVDAKLVVMGMTAADFTIADPEDAGMLDIVGFDSAVPALLNEFVTGKI</sequence>
<dbReference type="Gene3D" id="3.40.50.410">
    <property type="entry name" value="von Willebrand factor, type A domain"/>
    <property type="match status" value="2"/>
</dbReference>
<evidence type="ECO:0000313" key="9">
    <source>
        <dbReference type="WBParaSite" id="ACAC_0001235201-mRNA-1"/>
    </source>
</evidence>
<accession>A0A0K0DL98</accession>
<dbReference type="PANTHER" id="PTHR14202:SF0">
    <property type="entry name" value="RNA-BINDING PROTEIN RO60"/>
    <property type="match status" value="1"/>
</dbReference>
<evidence type="ECO:0000259" key="7">
    <source>
        <dbReference type="PROSITE" id="PS50988"/>
    </source>
</evidence>
<dbReference type="WBParaSite" id="ACAC_0001235201-mRNA-1">
    <property type="protein sequence ID" value="ACAC_0001235201-mRNA-1"/>
    <property type="gene ID" value="ACAC_0001235201"/>
</dbReference>
<dbReference type="GO" id="GO:0003723">
    <property type="term" value="F:RNA binding"/>
    <property type="evidence" value="ECO:0007669"/>
    <property type="project" value="UniProtKB-KW"/>
</dbReference>
<comment type="similarity">
    <text evidence="2">Belongs to the Ro 60 kDa family.</text>
</comment>
<dbReference type="Pfam" id="PF25045">
    <property type="entry name" value="vWA_Ro60"/>
    <property type="match status" value="1"/>
</dbReference>
<evidence type="ECO:0000256" key="3">
    <source>
        <dbReference type="ARBA" id="ARBA00022490"/>
    </source>
</evidence>
<dbReference type="InterPro" id="IPR040322">
    <property type="entry name" value="TROVE2"/>
</dbReference>
<keyword evidence="6" id="KW-0687">Ribonucleoprotein</keyword>
<protein>
    <submittedName>
        <fullName evidence="9">TROVE domain-containing protein</fullName>
    </submittedName>
</protein>
<dbReference type="GO" id="GO:1990904">
    <property type="term" value="C:ribonucleoprotein complex"/>
    <property type="evidence" value="ECO:0007669"/>
    <property type="project" value="UniProtKB-KW"/>
</dbReference>
<dbReference type="InterPro" id="IPR008858">
    <property type="entry name" value="TROVE_dom"/>
</dbReference>
<name>A0A0K0DL98_ANGCA</name>
<dbReference type="InterPro" id="IPR056800">
    <property type="entry name" value="vWA_Ro60"/>
</dbReference>
<keyword evidence="5" id="KW-0694">RNA-binding</keyword>
<dbReference type="SUPFAM" id="SSF140864">
    <property type="entry name" value="TROVE domain-like"/>
    <property type="match status" value="1"/>
</dbReference>
<reference evidence="8" key="1">
    <citation type="submission" date="2012-09" db="EMBL/GenBank/DDBJ databases">
        <authorList>
            <person name="Martin A.A."/>
        </authorList>
    </citation>
    <scope>NUCLEOTIDE SEQUENCE</scope>
</reference>
<keyword evidence="8" id="KW-1185">Reference proteome</keyword>
<dbReference type="SUPFAM" id="SSF53300">
    <property type="entry name" value="vWA-like"/>
    <property type="match status" value="1"/>
</dbReference>
<dbReference type="GO" id="GO:0046872">
    <property type="term" value="F:metal ion binding"/>
    <property type="evidence" value="ECO:0007669"/>
    <property type="project" value="UniProtKB-KW"/>
</dbReference>
<dbReference type="InterPro" id="IPR037214">
    <property type="entry name" value="TROVE_dom_sf"/>
</dbReference>
<proteinExistence type="inferred from homology"/>
<dbReference type="Pfam" id="PF05731">
    <property type="entry name" value="TROVE"/>
    <property type="match status" value="1"/>
</dbReference>
<dbReference type="FunFam" id="3.40.50.410:FF:000127">
    <property type="entry name" value="60 kDa SS-A/Ro ribonucleoprotein homolog"/>
    <property type="match status" value="1"/>
</dbReference>
<dbReference type="InterPro" id="IPR036465">
    <property type="entry name" value="vWFA_dom_sf"/>
</dbReference>
<evidence type="ECO:0000256" key="6">
    <source>
        <dbReference type="ARBA" id="ARBA00023274"/>
    </source>
</evidence>
<evidence type="ECO:0000256" key="4">
    <source>
        <dbReference type="ARBA" id="ARBA00022723"/>
    </source>
</evidence>
<evidence type="ECO:0000313" key="8">
    <source>
        <dbReference type="Proteomes" id="UP000035642"/>
    </source>
</evidence>
<dbReference type="AlphaFoldDB" id="A0A0K0DL98"/>